<keyword evidence="2" id="KW-0378">Hydrolase</keyword>
<accession>A0ABS0KZ20</accession>
<keyword evidence="2" id="KW-0255">Endonuclease</keyword>
<dbReference type="PANTHER" id="PTHR33877">
    <property type="entry name" value="SLL1193 PROTEIN"/>
    <property type="match status" value="1"/>
</dbReference>
<dbReference type="InterPro" id="IPR003615">
    <property type="entry name" value="HNH_nuc"/>
</dbReference>
<dbReference type="SMART" id="SM00507">
    <property type="entry name" value="HNHc"/>
    <property type="match status" value="1"/>
</dbReference>
<keyword evidence="3" id="KW-1185">Reference proteome</keyword>
<keyword evidence="2" id="KW-0540">Nuclease</keyword>
<gene>
    <name evidence="2" type="ORF">I5L79_05915</name>
</gene>
<comment type="caution">
    <text evidence="2">The sequence shown here is derived from an EMBL/GenBank/DDBJ whole genome shotgun (WGS) entry which is preliminary data.</text>
</comment>
<evidence type="ECO:0000313" key="3">
    <source>
        <dbReference type="Proteomes" id="UP000601099"/>
    </source>
</evidence>
<feature type="domain" description="HNH nuclease" evidence="1">
    <location>
        <begin position="22"/>
        <end position="76"/>
    </location>
</feature>
<reference evidence="2 3" key="1">
    <citation type="submission" date="2020-11" db="EMBL/GenBank/DDBJ databases">
        <title>Hymenobacter sp.</title>
        <authorList>
            <person name="Kim M.K."/>
        </authorList>
    </citation>
    <scope>NUCLEOTIDE SEQUENCE [LARGE SCALE GENOMIC DNA]</scope>
    <source>
        <strain evidence="2 3">BT594</strain>
    </source>
</reference>
<proteinExistence type="predicted"/>
<protein>
    <submittedName>
        <fullName evidence="2">HNH endonuclease</fullName>
    </submittedName>
</protein>
<evidence type="ECO:0000313" key="2">
    <source>
        <dbReference type="EMBL" id="MBG8553071.1"/>
    </source>
</evidence>
<dbReference type="PANTHER" id="PTHR33877:SF2">
    <property type="entry name" value="OS07G0170200 PROTEIN"/>
    <property type="match status" value="1"/>
</dbReference>
<dbReference type="InterPro" id="IPR029471">
    <property type="entry name" value="HNH_5"/>
</dbReference>
<dbReference type="EMBL" id="JADWYK010000002">
    <property type="protein sequence ID" value="MBG8553071.1"/>
    <property type="molecule type" value="Genomic_DNA"/>
</dbReference>
<evidence type="ECO:0000259" key="1">
    <source>
        <dbReference type="SMART" id="SM00507"/>
    </source>
</evidence>
<dbReference type="CDD" id="cd00085">
    <property type="entry name" value="HNHc"/>
    <property type="match status" value="1"/>
</dbReference>
<dbReference type="Pfam" id="PF14279">
    <property type="entry name" value="HNH_5"/>
    <property type="match status" value="1"/>
</dbReference>
<dbReference type="Proteomes" id="UP000601099">
    <property type="component" value="Unassembled WGS sequence"/>
</dbReference>
<dbReference type="InterPro" id="IPR052892">
    <property type="entry name" value="NA-targeting_endonuclease"/>
</dbReference>
<name>A0ABS0KZ20_9BACT</name>
<sequence>MCKPSTSAPAKRTQGMNWISQHKRLAIYLRDGLACAYCGAGVEAGTKFTLDHLMPYSLGGSNKETNLVTCCLSCNSARGNRDVKAFVTAVAAYTQQDASSILAGIRNRIRRVLPLKAAKEMVAKRGSCAKVLAELS</sequence>
<organism evidence="2 3">
    <name type="scientific">Hymenobacter guriensis</name>
    <dbReference type="NCBI Taxonomy" id="2793065"/>
    <lineage>
        <taxon>Bacteria</taxon>
        <taxon>Pseudomonadati</taxon>
        <taxon>Bacteroidota</taxon>
        <taxon>Cytophagia</taxon>
        <taxon>Cytophagales</taxon>
        <taxon>Hymenobacteraceae</taxon>
        <taxon>Hymenobacter</taxon>
    </lineage>
</organism>
<dbReference type="GO" id="GO:0004519">
    <property type="term" value="F:endonuclease activity"/>
    <property type="evidence" value="ECO:0007669"/>
    <property type="project" value="UniProtKB-KW"/>
</dbReference>
<dbReference type="Gene3D" id="1.10.30.50">
    <property type="match status" value="1"/>
</dbReference>